<evidence type="ECO:0000313" key="14">
    <source>
        <dbReference type="EMBL" id="AMM41060.1"/>
    </source>
</evidence>
<reference evidence="14 15" key="1">
    <citation type="submission" date="2015-10" db="EMBL/GenBank/DDBJ databases">
        <title>Candidatus Desulfofervidus auxilii, a hydrogenotrophic sulfate-reducing bacterium involved in the thermophilic anaerobic oxidation of methane.</title>
        <authorList>
            <person name="Krukenberg V."/>
            <person name="Richter M."/>
            <person name="Wegener G."/>
        </authorList>
    </citation>
    <scope>NUCLEOTIDE SEQUENCE [LARGE SCALE GENOMIC DNA]</scope>
    <source>
        <strain evidence="14 15">HS1</strain>
    </source>
</reference>
<evidence type="ECO:0000256" key="11">
    <source>
        <dbReference type="ARBA" id="ARBA00023098"/>
    </source>
</evidence>
<keyword evidence="9 13" id="KW-0418">Kinase</keyword>
<dbReference type="Pfam" id="PF02606">
    <property type="entry name" value="LpxK"/>
    <property type="match status" value="1"/>
</dbReference>
<dbReference type="EMBL" id="CP013015">
    <property type="protein sequence ID" value="AMM41060.1"/>
    <property type="molecule type" value="Genomic_DNA"/>
</dbReference>
<dbReference type="HAMAP" id="MF_00409">
    <property type="entry name" value="LpxK"/>
    <property type="match status" value="1"/>
</dbReference>
<dbReference type="OrthoDB" id="9766423at2"/>
<proteinExistence type="inferred from homology"/>
<evidence type="ECO:0000256" key="8">
    <source>
        <dbReference type="ARBA" id="ARBA00022741"/>
    </source>
</evidence>
<sequence length="364" mass="41306">MASFYPLFYKITHDEPGYHFLKAVAYGLSGGYFLGLKLHQWLYKTGWLKQKSVPCHTISVGNLVLGGVGKTPFTMFLARLFKNMGKKVMVVTRGYKGQTNHPLVSNGYKTLLTPLEAGDEAYLLAKNLKGIPIIRGKNRYQAIMSVFKDFLPDIIILDDAFQHYALKRDLDIVLLSAHSPFGKGHLLPRGRFREPISALNRAQAVVITHVKEENQGKKLKKFLKKRFPDLTVFTGDIEIEKIVSIQGKEIELSALSDKCLLAFCGLAEPVYFYQTCKDLNLGITHFLSYPDHHRYTKKDVLHLIEIAKKNKIDTLITTEKDMVKLLAFSPLFTEANCSILYPSITMHLYQIEAFISWIKGKLGF</sequence>
<dbReference type="Proteomes" id="UP000070560">
    <property type="component" value="Chromosome"/>
</dbReference>
<evidence type="ECO:0000256" key="5">
    <source>
        <dbReference type="ARBA" id="ARBA00022516"/>
    </source>
</evidence>
<evidence type="ECO:0000256" key="13">
    <source>
        <dbReference type="HAMAP-Rule" id="MF_00409"/>
    </source>
</evidence>
<keyword evidence="6 13" id="KW-0441">Lipid A biosynthesis</keyword>
<dbReference type="AlphaFoldDB" id="A0A7U4QKJ6"/>
<dbReference type="GO" id="GO:0009245">
    <property type="term" value="P:lipid A biosynthetic process"/>
    <property type="evidence" value="ECO:0007669"/>
    <property type="project" value="UniProtKB-UniRule"/>
</dbReference>
<evidence type="ECO:0000256" key="6">
    <source>
        <dbReference type="ARBA" id="ARBA00022556"/>
    </source>
</evidence>
<accession>A0A7U4QKJ6</accession>
<dbReference type="GO" id="GO:0009244">
    <property type="term" value="P:lipopolysaccharide core region biosynthetic process"/>
    <property type="evidence" value="ECO:0007669"/>
    <property type="project" value="TreeGrafter"/>
</dbReference>
<dbReference type="GO" id="GO:0005524">
    <property type="term" value="F:ATP binding"/>
    <property type="evidence" value="ECO:0007669"/>
    <property type="project" value="UniProtKB-UniRule"/>
</dbReference>
<name>A0A7U4QKJ6_DESA2</name>
<evidence type="ECO:0000256" key="10">
    <source>
        <dbReference type="ARBA" id="ARBA00022840"/>
    </source>
</evidence>
<dbReference type="PANTHER" id="PTHR42724:SF1">
    <property type="entry name" value="TETRAACYLDISACCHARIDE 4'-KINASE, MITOCHONDRIAL-RELATED"/>
    <property type="match status" value="1"/>
</dbReference>
<dbReference type="GO" id="GO:0005886">
    <property type="term" value="C:plasma membrane"/>
    <property type="evidence" value="ECO:0007669"/>
    <property type="project" value="TreeGrafter"/>
</dbReference>
<dbReference type="KEGG" id="daw:HS1_001256"/>
<keyword evidence="11 13" id="KW-0443">Lipid metabolism</keyword>
<evidence type="ECO:0000256" key="7">
    <source>
        <dbReference type="ARBA" id="ARBA00022679"/>
    </source>
</evidence>
<keyword evidence="7 13" id="KW-0808">Transferase</keyword>
<dbReference type="RefSeq" id="WP_066062491.1">
    <property type="nucleotide sequence ID" value="NZ_CP013015.1"/>
</dbReference>
<keyword evidence="15" id="KW-1185">Reference proteome</keyword>
<evidence type="ECO:0000256" key="12">
    <source>
        <dbReference type="ARBA" id="ARBA00029757"/>
    </source>
</evidence>
<gene>
    <name evidence="13" type="primary">lpxK</name>
    <name evidence="14" type="ORF">HS1_001256</name>
</gene>
<evidence type="ECO:0000256" key="9">
    <source>
        <dbReference type="ARBA" id="ARBA00022777"/>
    </source>
</evidence>
<keyword evidence="10 13" id="KW-0067">ATP-binding</keyword>
<evidence type="ECO:0000256" key="4">
    <source>
        <dbReference type="ARBA" id="ARBA00016436"/>
    </source>
</evidence>
<evidence type="ECO:0000256" key="3">
    <source>
        <dbReference type="ARBA" id="ARBA00012071"/>
    </source>
</evidence>
<dbReference type="NCBIfam" id="TIGR00682">
    <property type="entry name" value="lpxK"/>
    <property type="match status" value="1"/>
</dbReference>
<dbReference type="GO" id="GO:0009029">
    <property type="term" value="F:lipid-A 4'-kinase activity"/>
    <property type="evidence" value="ECO:0007669"/>
    <property type="project" value="UniProtKB-UniRule"/>
</dbReference>
<dbReference type="PANTHER" id="PTHR42724">
    <property type="entry name" value="TETRAACYLDISACCHARIDE 4'-KINASE"/>
    <property type="match status" value="1"/>
</dbReference>
<evidence type="ECO:0000256" key="2">
    <source>
        <dbReference type="ARBA" id="ARBA00004870"/>
    </source>
</evidence>
<dbReference type="EC" id="2.7.1.130" evidence="3 13"/>
<keyword evidence="8 13" id="KW-0547">Nucleotide-binding</keyword>
<dbReference type="UniPathway" id="UPA00359">
    <property type="reaction ID" value="UER00482"/>
</dbReference>
<feature type="binding site" evidence="13">
    <location>
        <begin position="64"/>
        <end position="71"/>
    </location>
    <ligand>
        <name>ATP</name>
        <dbReference type="ChEBI" id="CHEBI:30616"/>
    </ligand>
</feature>
<protein>
    <recommendedName>
        <fullName evidence="4 13">Tetraacyldisaccharide 4'-kinase</fullName>
        <ecNumber evidence="3 13">2.7.1.130</ecNumber>
    </recommendedName>
    <alternativeName>
        <fullName evidence="12 13">Lipid A 4'-kinase</fullName>
    </alternativeName>
</protein>
<organism evidence="14 15">
    <name type="scientific">Desulfofervidus auxilii</name>
    <dbReference type="NCBI Taxonomy" id="1621989"/>
    <lineage>
        <taxon>Bacteria</taxon>
        <taxon>Pseudomonadati</taxon>
        <taxon>Thermodesulfobacteriota</taxon>
        <taxon>Candidatus Desulfofervidia</taxon>
        <taxon>Candidatus Desulfofervidales</taxon>
        <taxon>Candidatus Desulfofervidaceae</taxon>
        <taxon>Candidatus Desulfofervidus</taxon>
    </lineage>
</organism>
<comment type="function">
    <text evidence="1 13">Transfers the gamma-phosphate of ATP to the 4'-position of a tetraacyldisaccharide 1-phosphate intermediate (termed DS-1-P) to form tetraacyldisaccharide 1,4'-bis-phosphate (lipid IVA).</text>
</comment>
<evidence type="ECO:0000256" key="1">
    <source>
        <dbReference type="ARBA" id="ARBA00002274"/>
    </source>
</evidence>
<dbReference type="SUPFAM" id="SSF52540">
    <property type="entry name" value="P-loop containing nucleoside triphosphate hydrolases"/>
    <property type="match status" value="1"/>
</dbReference>
<keyword evidence="5 13" id="KW-0444">Lipid biosynthesis</keyword>
<comment type="similarity">
    <text evidence="13">Belongs to the LpxK family.</text>
</comment>
<dbReference type="InterPro" id="IPR003758">
    <property type="entry name" value="LpxK"/>
</dbReference>
<evidence type="ECO:0000313" key="15">
    <source>
        <dbReference type="Proteomes" id="UP000070560"/>
    </source>
</evidence>
<dbReference type="InterPro" id="IPR027417">
    <property type="entry name" value="P-loop_NTPase"/>
</dbReference>
<comment type="pathway">
    <text evidence="2 13">Glycolipid biosynthesis; lipid IV(A) biosynthesis; lipid IV(A) from (3R)-3-hydroxytetradecanoyl-[acyl-carrier-protein] and UDP-N-acetyl-alpha-D-glucosamine: step 6/6.</text>
</comment>
<comment type="catalytic activity">
    <reaction evidence="13">
        <text>a lipid A disaccharide + ATP = a lipid IVA + ADP + H(+)</text>
        <dbReference type="Rhea" id="RHEA:67840"/>
        <dbReference type="ChEBI" id="CHEBI:15378"/>
        <dbReference type="ChEBI" id="CHEBI:30616"/>
        <dbReference type="ChEBI" id="CHEBI:176343"/>
        <dbReference type="ChEBI" id="CHEBI:176425"/>
        <dbReference type="ChEBI" id="CHEBI:456216"/>
        <dbReference type="EC" id="2.7.1.130"/>
    </reaction>
</comment>